<dbReference type="InterPro" id="IPR036291">
    <property type="entry name" value="NAD(P)-bd_dom_sf"/>
</dbReference>
<keyword evidence="2" id="KW-1133">Transmembrane helix</keyword>
<dbReference type="GO" id="GO:0005886">
    <property type="term" value="C:plasma membrane"/>
    <property type="evidence" value="ECO:0007669"/>
    <property type="project" value="TreeGrafter"/>
</dbReference>
<dbReference type="GO" id="GO:0009247">
    <property type="term" value="P:glycolipid biosynthetic process"/>
    <property type="evidence" value="ECO:0007669"/>
    <property type="project" value="TreeGrafter"/>
</dbReference>
<dbReference type="InterPro" id="IPR051276">
    <property type="entry name" value="Saccharopine_DH-like_oxidrdct"/>
</dbReference>
<evidence type="ECO:0000313" key="5">
    <source>
        <dbReference type="Proteomes" id="UP001222325"/>
    </source>
</evidence>
<keyword evidence="2" id="KW-0812">Transmembrane</keyword>
<reference evidence="4" key="1">
    <citation type="submission" date="2023-03" db="EMBL/GenBank/DDBJ databases">
        <title>Massive genome expansion in bonnet fungi (Mycena s.s.) driven by repeated elements and novel gene families across ecological guilds.</title>
        <authorList>
            <consortium name="Lawrence Berkeley National Laboratory"/>
            <person name="Harder C.B."/>
            <person name="Miyauchi S."/>
            <person name="Viragh M."/>
            <person name="Kuo A."/>
            <person name="Thoen E."/>
            <person name="Andreopoulos B."/>
            <person name="Lu D."/>
            <person name="Skrede I."/>
            <person name="Drula E."/>
            <person name="Henrissat B."/>
            <person name="Morin E."/>
            <person name="Kohler A."/>
            <person name="Barry K."/>
            <person name="LaButti K."/>
            <person name="Morin E."/>
            <person name="Salamov A."/>
            <person name="Lipzen A."/>
            <person name="Mereny Z."/>
            <person name="Hegedus B."/>
            <person name="Baldrian P."/>
            <person name="Stursova M."/>
            <person name="Weitz H."/>
            <person name="Taylor A."/>
            <person name="Grigoriev I.V."/>
            <person name="Nagy L.G."/>
            <person name="Martin F."/>
            <person name="Kauserud H."/>
        </authorList>
    </citation>
    <scope>NUCLEOTIDE SEQUENCE</scope>
    <source>
        <strain evidence="4">CBHHK173m</strain>
    </source>
</reference>
<keyword evidence="5" id="KW-1185">Reference proteome</keyword>
<dbReference type="PANTHER" id="PTHR12286:SF5">
    <property type="entry name" value="SACCHAROPINE DEHYDROGENASE-LIKE OXIDOREDUCTASE"/>
    <property type="match status" value="1"/>
</dbReference>
<name>A0AAD6UG51_9AGAR</name>
<dbReference type="Proteomes" id="UP001222325">
    <property type="component" value="Unassembled WGS sequence"/>
</dbReference>
<dbReference type="GO" id="GO:0005811">
    <property type="term" value="C:lipid droplet"/>
    <property type="evidence" value="ECO:0007669"/>
    <property type="project" value="TreeGrafter"/>
</dbReference>
<dbReference type="EMBL" id="JARJCN010000007">
    <property type="protein sequence ID" value="KAJ7099360.1"/>
    <property type="molecule type" value="Genomic_DNA"/>
</dbReference>
<dbReference type="Pfam" id="PF03435">
    <property type="entry name" value="Sacchrp_dh_NADP"/>
    <property type="match status" value="1"/>
</dbReference>
<feature type="transmembrane region" description="Helical" evidence="2">
    <location>
        <begin position="287"/>
        <end position="310"/>
    </location>
</feature>
<comment type="caution">
    <text evidence="4">The sequence shown here is derived from an EMBL/GenBank/DDBJ whole genome shotgun (WGS) entry which is preliminary data.</text>
</comment>
<comment type="similarity">
    <text evidence="1">Belongs to the saccharopine dehydrogenase family.</text>
</comment>
<gene>
    <name evidence="4" type="ORF">B0H15DRAFT_900593</name>
</gene>
<proteinExistence type="inferred from homology"/>
<evidence type="ECO:0000256" key="1">
    <source>
        <dbReference type="ARBA" id="ARBA00038048"/>
    </source>
</evidence>
<accession>A0AAD6UG51</accession>
<feature type="domain" description="Saccharopine dehydrogenase NADP binding" evidence="3">
    <location>
        <begin position="7"/>
        <end position="119"/>
    </location>
</feature>
<dbReference type="AlphaFoldDB" id="A0AAD6UG51"/>
<dbReference type="SUPFAM" id="SSF51735">
    <property type="entry name" value="NAD(P)-binding Rossmann-fold domains"/>
    <property type="match status" value="1"/>
</dbReference>
<organism evidence="4 5">
    <name type="scientific">Mycena belliarum</name>
    <dbReference type="NCBI Taxonomy" id="1033014"/>
    <lineage>
        <taxon>Eukaryota</taxon>
        <taxon>Fungi</taxon>
        <taxon>Dikarya</taxon>
        <taxon>Basidiomycota</taxon>
        <taxon>Agaricomycotina</taxon>
        <taxon>Agaricomycetes</taxon>
        <taxon>Agaricomycetidae</taxon>
        <taxon>Agaricales</taxon>
        <taxon>Marasmiineae</taxon>
        <taxon>Mycenaceae</taxon>
        <taxon>Mycena</taxon>
    </lineage>
</organism>
<dbReference type="PANTHER" id="PTHR12286">
    <property type="entry name" value="SACCHAROPINE DEHYDROGENASE-LIKE OXIDOREDUCTASE"/>
    <property type="match status" value="1"/>
</dbReference>
<sequence length="433" mass="45471">MSAKSVVLLLGATGFTGRLIAKYLYTHPDSASFTLALGARSKDRLDAVVSDLGLGSDVQLHVVDVGRPEQIRAAVSSATVVINTVGPFWSWGTSIVEACVSHGVHYVDLTGETEYIKRIVTRSHYAATKTGAIIVPSCGFDSVPADITAYLSSKTLRDAAGGPVDIDTSVSAYVVKGGFSGGTIATVVQAIEKIPADERRIARIDYSLSPARGIPSPRSPLVYRMFLPDTGKTLVGGFWFMRNTNRSLVQRTWGLLETAAALDTAQVHYGPAFKYDEFIVTAGPVRAVLMTLGLAIGLGAFLITPIRWLLKKLLPQSGEGPTEAAQKAGFMKVTNLTTSVASPARPAPIQVKTVMTGTGDPGYSLTAVLISEAALSLVLAAPGALPPLARGGGVLTPATAMGDVLVERLVATGRVTVESKVVVARPLEGKKTV</sequence>
<evidence type="ECO:0000256" key="2">
    <source>
        <dbReference type="SAM" id="Phobius"/>
    </source>
</evidence>
<keyword evidence="2" id="KW-0472">Membrane</keyword>
<dbReference type="Gene3D" id="3.40.50.720">
    <property type="entry name" value="NAD(P)-binding Rossmann-like Domain"/>
    <property type="match status" value="1"/>
</dbReference>
<evidence type="ECO:0000313" key="4">
    <source>
        <dbReference type="EMBL" id="KAJ7099360.1"/>
    </source>
</evidence>
<evidence type="ECO:0000259" key="3">
    <source>
        <dbReference type="Pfam" id="PF03435"/>
    </source>
</evidence>
<protein>
    <submittedName>
        <fullName evidence="4">Saccharopine dehydrogenase-domain-containing protein</fullName>
    </submittedName>
</protein>
<dbReference type="InterPro" id="IPR005097">
    <property type="entry name" value="Sacchrp_dh_NADP-bd"/>
</dbReference>
<dbReference type="GO" id="GO:0005739">
    <property type="term" value="C:mitochondrion"/>
    <property type="evidence" value="ECO:0007669"/>
    <property type="project" value="TreeGrafter"/>
</dbReference>